<name>A0A1V9XBD6_9ACAR</name>
<keyword evidence="3" id="KW-1185">Reference proteome</keyword>
<protein>
    <submittedName>
        <fullName evidence="2">Uncharacterized protein</fullName>
    </submittedName>
</protein>
<sequence>GSPVPSGPSAKDSDQEGETEVASNCTSPTTVTEPHLEAGGDARTGDRLASEGNENEVGIVDGQRQERLMQQGLQLSADDAPE</sequence>
<reference evidence="2" key="1">
    <citation type="journal article" date="2017" name="Gigascience">
        <title>Draft genome of the honey bee ectoparasitic mite, Tropilaelaps mercedesae, is shaped by the parasitic life history.</title>
        <authorList>
            <person name="Dong X."/>
            <person name="Armstrong S.D."/>
            <person name="Xia D."/>
            <person name="Makepeace B.L."/>
            <person name="Darby A.C."/>
            <person name="Kadowaki T."/>
        </authorList>
    </citation>
    <scope>NUCLEOTIDE SEQUENCE [LARGE SCALE GENOMIC DNA]</scope>
    <source>
        <strain evidence="2">Wuxi-XJTLU</strain>
    </source>
</reference>
<dbReference type="EMBL" id="MNPL01016512">
    <property type="protein sequence ID" value="OQR70711.1"/>
    <property type="molecule type" value="Genomic_DNA"/>
</dbReference>
<feature type="region of interest" description="Disordered" evidence="1">
    <location>
        <begin position="1"/>
        <end position="64"/>
    </location>
</feature>
<dbReference type="AlphaFoldDB" id="A0A1V9XBD6"/>
<accession>A0A1V9XBD6</accession>
<evidence type="ECO:0000256" key="1">
    <source>
        <dbReference type="SAM" id="MobiDB-lite"/>
    </source>
</evidence>
<feature type="compositionally biased region" description="Basic and acidic residues" evidence="1">
    <location>
        <begin position="34"/>
        <end position="49"/>
    </location>
</feature>
<feature type="compositionally biased region" description="Polar residues" evidence="1">
    <location>
        <begin position="21"/>
        <end position="32"/>
    </location>
</feature>
<proteinExistence type="predicted"/>
<organism evidence="2 3">
    <name type="scientific">Tropilaelaps mercedesae</name>
    <dbReference type="NCBI Taxonomy" id="418985"/>
    <lineage>
        <taxon>Eukaryota</taxon>
        <taxon>Metazoa</taxon>
        <taxon>Ecdysozoa</taxon>
        <taxon>Arthropoda</taxon>
        <taxon>Chelicerata</taxon>
        <taxon>Arachnida</taxon>
        <taxon>Acari</taxon>
        <taxon>Parasitiformes</taxon>
        <taxon>Mesostigmata</taxon>
        <taxon>Gamasina</taxon>
        <taxon>Dermanyssoidea</taxon>
        <taxon>Laelapidae</taxon>
        <taxon>Tropilaelaps</taxon>
    </lineage>
</organism>
<dbReference type="InParanoid" id="A0A1V9XBD6"/>
<evidence type="ECO:0000313" key="3">
    <source>
        <dbReference type="Proteomes" id="UP000192247"/>
    </source>
</evidence>
<comment type="caution">
    <text evidence="2">The sequence shown here is derived from an EMBL/GenBank/DDBJ whole genome shotgun (WGS) entry which is preliminary data.</text>
</comment>
<gene>
    <name evidence="2" type="ORF">BIW11_11454</name>
</gene>
<evidence type="ECO:0000313" key="2">
    <source>
        <dbReference type="EMBL" id="OQR70711.1"/>
    </source>
</evidence>
<dbReference type="Proteomes" id="UP000192247">
    <property type="component" value="Unassembled WGS sequence"/>
</dbReference>
<feature type="non-terminal residue" evidence="2">
    <location>
        <position position="1"/>
    </location>
</feature>